<dbReference type="PROSITE" id="PS01124">
    <property type="entry name" value="HTH_ARAC_FAMILY_2"/>
    <property type="match status" value="1"/>
</dbReference>
<dbReference type="GO" id="GO:0003700">
    <property type="term" value="F:DNA-binding transcription factor activity"/>
    <property type="evidence" value="ECO:0007669"/>
    <property type="project" value="InterPro"/>
</dbReference>
<evidence type="ECO:0000256" key="3">
    <source>
        <dbReference type="ARBA" id="ARBA00023163"/>
    </source>
</evidence>
<keyword evidence="2" id="KW-0238">DNA-binding</keyword>
<keyword evidence="3" id="KW-0804">Transcription</keyword>
<dbReference type="RefSeq" id="WP_130421010.1">
    <property type="nucleotide sequence ID" value="NZ_SHKW01000001.1"/>
</dbReference>
<dbReference type="InterPro" id="IPR050204">
    <property type="entry name" value="AraC_XylS_family_regulators"/>
</dbReference>
<feature type="domain" description="HTH araC/xylS-type" evidence="4">
    <location>
        <begin position="193"/>
        <end position="291"/>
    </location>
</feature>
<dbReference type="GO" id="GO:0043565">
    <property type="term" value="F:sequence-specific DNA binding"/>
    <property type="evidence" value="ECO:0007669"/>
    <property type="project" value="InterPro"/>
</dbReference>
<evidence type="ECO:0000313" key="6">
    <source>
        <dbReference type="Proteomes" id="UP000292958"/>
    </source>
</evidence>
<dbReference type="InterPro" id="IPR018060">
    <property type="entry name" value="HTH_AraC"/>
</dbReference>
<comment type="caution">
    <text evidence="5">The sequence shown here is derived from an EMBL/GenBank/DDBJ whole genome shotgun (WGS) entry which is preliminary data.</text>
</comment>
<sequence length="295" mass="32557">MPAKSQPRRSIVSPETPQVFSQAETAHGVILQHRLDPIGSLDLPGIEKTILCFHIGPAARLSCRRDGKQYSGTAVHGDIDIIPAWTPSRWVAHDHNDRNLLLSLPQTLIHSVAQQAGHDSSRLEIRNRFQVRDPELELIANAIHREIDDGHPSGPLYTEGLVAAMTSRLLAQHSSISQPSRMPPATLSGRRLKQVLSFIEDQLAEDLSLDQIAAVAGLSTSHLKPLFRQAMGLPVHQFVIQRRIERARSLLTQDSLTMAEIAAATGFAHQSHLARHIRRATGLAPNVIRRKFAAD</sequence>
<dbReference type="SMART" id="SM00342">
    <property type="entry name" value="HTH_ARAC"/>
    <property type="match status" value="1"/>
</dbReference>
<keyword evidence="1" id="KW-0805">Transcription regulation</keyword>
<dbReference type="PROSITE" id="PS00041">
    <property type="entry name" value="HTH_ARAC_FAMILY_1"/>
    <property type="match status" value="1"/>
</dbReference>
<gene>
    <name evidence="5" type="ORF">BDD14_4475</name>
</gene>
<evidence type="ECO:0000256" key="2">
    <source>
        <dbReference type="ARBA" id="ARBA00023125"/>
    </source>
</evidence>
<dbReference type="Proteomes" id="UP000292958">
    <property type="component" value="Unassembled WGS sequence"/>
</dbReference>
<evidence type="ECO:0000259" key="4">
    <source>
        <dbReference type="PROSITE" id="PS01124"/>
    </source>
</evidence>
<dbReference type="OrthoDB" id="5740883at2"/>
<dbReference type="InterPro" id="IPR009057">
    <property type="entry name" value="Homeodomain-like_sf"/>
</dbReference>
<name>A0A4Q7YYC3_9BACT</name>
<dbReference type="Gene3D" id="1.10.10.60">
    <property type="entry name" value="Homeodomain-like"/>
    <property type="match status" value="1"/>
</dbReference>
<accession>A0A4Q7YYC3</accession>
<keyword evidence="6" id="KW-1185">Reference proteome</keyword>
<evidence type="ECO:0000256" key="1">
    <source>
        <dbReference type="ARBA" id="ARBA00023015"/>
    </source>
</evidence>
<dbReference type="PANTHER" id="PTHR46796">
    <property type="entry name" value="HTH-TYPE TRANSCRIPTIONAL ACTIVATOR RHAS-RELATED"/>
    <property type="match status" value="1"/>
</dbReference>
<reference evidence="5 6" key="1">
    <citation type="submission" date="2019-02" db="EMBL/GenBank/DDBJ databases">
        <title>Genomic Encyclopedia of Archaeal and Bacterial Type Strains, Phase II (KMG-II): from individual species to whole genera.</title>
        <authorList>
            <person name="Goeker M."/>
        </authorList>
    </citation>
    <scope>NUCLEOTIDE SEQUENCE [LARGE SCALE GENOMIC DNA]</scope>
    <source>
        <strain evidence="5 6">DSM 18101</strain>
    </source>
</reference>
<evidence type="ECO:0000313" key="5">
    <source>
        <dbReference type="EMBL" id="RZU42877.1"/>
    </source>
</evidence>
<proteinExistence type="predicted"/>
<dbReference type="SUPFAM" id="SSF46689">
    <property type="entry name" value="Homeodomain-like"/>
    <property type="match status" value="2"/>
</dbReference>
<dbReference type="Pfam" id="PF12833">
    <property type="entry name" value="HTH_18"/>
    <property type="match status" value="1"/>
</dbReference>
<dbReference type="PANTHER" id="PTHR46796:SF6">
    <property type="entry name" value="ARAC SUBFAMILY"/>
    <property type="match status" value="1"/>
</dbReference>
<dbReference type="EMBL" id="SHKW01000001">
    <property type="protein sequence ID" value="RZU42877.1"/>
    <property type="molecule type" value="Genomic_DNA"/>
</dbReference>
<dbReference type="AlphaFoldDB" id="A0A4Q7YYC3"/>
<dbReference type="InterPro" id="IPR018062">
    <property type="entry name" value="HTH_AraC-typ_CS"/>
</dbReference>
<protein>
    <submittedName>
        <fullName evidence="5">AraC family transcriptional regulator</fullName>
    </submittedName>
</protein>
<organism evidence="5 6">
    <name type="scientific">Edaphobacter modestus</name>
    <dbReference type="NCBI Taxonomy" id="388466"/>
    <lineage>
        <taxon>Bacteria</taxon>
        <taxon>Pseudomonadati</taxon>
        <taxon>Acidobacteriota</taxon>
        <taxon>Terriglobia</taxon>
        <taxon>Terriglobales</taxon>
        <taxon>Acidobacteriaceae</taxon>
        <taxon>Edaphobacter</taxon>
    </lineage>
</organism>